<dbReference type="PATRIC" id="fig|1301098.3.peg.752"/>
<accession>A0A024HC21</accession>
<keyword evidence="2" id="KW-1185">Reference proteome</keyword>
<dbReference type="KEGG" id="pkc:PKB_0746"/>
<evidence type="ECO:0000313" key="2">
    <source>
        <dbReference type="Proteomes" id="UP000025241"/>
    </source>
</evidence>
<evidence type="ECO:0000313" key="1">
    <source>
        <dbReference type="EMBL" id="CDF82114.1"/>
    </source>
</evidence>
<proteinExistence type="predicted"/>
<protein>
    <submittedName>
        <fullName evidence="1">Uncharacterized protein</fullName>
    </submittedName>
</protein>
<reference evidence="1 2" key="2">
    <citation type="submission" date="2014-05" db="EMBL/GenBank/DDBJ databases">
        <title>Genome sequence of the 3-chlorobenzoate degrading bacterium Pseudomonas knackmussii B13 shows multiple evidence for horizontal gene transfer.</title>
        <authorList>
            <person name="Miyazaki R."/>
            <person name="Bertelli C."/>
            <person name="Falquet L."/>
            <person name="Robinson-Rechavi M."/>
            <person name="Gharib W."/>
            <person name="Roy S."/>
            <person name="Van der Meer J.R."/>
        </authorList>
    </citation>
    <scope>NUCLEOTIDE SEQUENCE [LARGE SCALE GENOMIC DNA]</scope>
    <source>
        <strain evidence="1 2">B13</strain>
    </source>
</reference>
<dbReference type="HOGENOM" id="CLU_2383831_0_0_6"/>
<sequence>MNSAAPRVPIAPVHLAQLSDQEVRLLAEEAMVKLFRQDQKIYQLQVNQNRLNQMLVKLLDLFIAENYAKLHAELRYHAENLQEQRAAKAAARKVH</sequence>
<name>A0A024HC21_PSEKB</name>
<gene>
    <name evidence="1" type="ORF">PKB_0746</name>
</gene>
<dbReference type="STRING" id="1301098.PKB_0746"/>
<reference evidence="1 2" key="1">
    <citation type="submission" date="2013-03" db="EMBL/GenBank/DDBJ databases">
        <authorList>
            <person name="Linke B."/>
        </authorList>
    </citation>
    <scope>NUCLEOTIDE SEQUENCE [LARGE SCALE GENOMIC DNA]</scope>
    <source>
        <strain evidence="1 2">B13</strain>
    </source>
</reference>
<organism evidence="1 2">
    <name type="scientific">Pseudomonas knackmussii (strain DSM 6978 / CCUG 54928 / LMG 23759 / B13)</name>
    <dbReference type="NCBI Taxonomy" id="1301098"/>
    <lineage>
        <taxon>Bacteria</taxon>
        <taxon>Pseudomonadati</taxon>
        <taxon>Pseudomonadota</taxon>
        <taxon>Gammaproteobacteria</taxon>
        <taxon>Pseudomonadales</taxon>
        <taxon>Pseudomonadaceae</taxon>
        <taxon>Pseudomonas</taxon>
    </lineage>
</organism>
<dbReference type="EMBL" id="HG322950">
    <property type="protein sequence ID" value="CDF82114.1"/>
    <property type="molecule type" value="Genomic_DNA"/>
</dbReference>
<dbReference type="RefSeq" id="WP_052355163.1">
    <property type="nucleotide sequence ID" value="NZ_HG322950.1"/>
</dbReference>
<dbReference type="Proteomes" id="UP000025241">
    <property type="component" value="Chromosome I"/>
</dbReference>
<dbReference type="AlphaFoldDB" id="A0A024HC21"/>
<dbReference type="OrthoDB" id="9957666at2"/>